<sequence length="828" mass="90844">MRILLFSCLFLIPFFSILTGIDIVIVSGQCLTDQSSLLLQLKNSLTFNSAVSIKLVNWTQSTDCCDWKGVTCDEEGCVIGLDLNSESISGGINQSSSLFSLQFLQTLNLANNNFNFTRIPSGFGNLTELVCLNLSNAGFSGQIPIQLSHMTRLVTLDLSILYFPGTPSLKLENPNLSTFVQNLTGLQELLLDGVNISARGVEWCEAISSSLPNLRVLSFSNCYLSGPLNSSLQKLQSLSEIRLGHNNLSAPVPEFLANFPNLETLHLCASNLYGTFPETIFQVPTLKTLDLSNNKLLHGFLPKFSQNGSLQSLVLSDTNFSGTLPYSVGNLRMLSRIELSRCNFTGSIPDSMGNLAQLVHLDLSSNNFTGPIPSFHIGKNLKYIDLSHNALSGEVPSDHFEGLSDLVNINLAYNSFSGSIPMSLFSLPSLHKIQLSNNQFGGEVAGFSNDSLPPLDTLDLGSNKLQGPIPTSFFSLQSLNILLLAFNNFSGTIQLEMIQGLRNLTRIELSYNNLSINANSSLSSFPQLSILKMASCKLEFFPEIKNQSKMIHLDLSDNQISGEIPSWIWKVGNGSLMVLNLSCNLLVDLQEPYVFPSLSILDLHSNKLRGEIPIPPESVTYVDYSSNNFSFSAPSHIGNNLTVAYFFSLSNNNVFGTIPESLCNASYLKVLDLSNNNFSGMIPPCLIERSAETLGRSSSKRGYTELESDDGLGFGIGAGVIIGPLTFLKQGRKWCDKHIEKLVWIILPSLGFVFTFCKKVNNESQDNIESDVEDENEDEMEDEAFHPQYCLFCSKLDTHWKKAIHNPNCSCHDSPSISSCSPSSPSSS</sequence>
<evidence type="ECO:0000256" key="1">
    <source>
        <dbReference type="ARBA" id="ARBA00004479"/>
    </source>
</evidence>
<dbReference type="FunFam" id="3.80.10.10:FF:000095">
    <property type="entry name" value="LRR receptor-like serine/threonine-protein kinase GSO1"/>
    <property type="match status" value="1"/>
</dbReference>
<dbReference type="GO" id="GO:0016020">
    <property type="term" value="C:membrane"/>
    <property type="evidence" value="ECO:0007669"/>
    <property type="project" value="UniProtKB-SubCell"/>
</dbReference>
<reference evidence="12 13" key="1">
    <citation type="submission" date="2019-07" db="EMBL/GenBank/DDBJ databases">
        <title>De Novo Assembly of kiwifruit Actinidia rufa.</title>
        <authorList>
            <person name="Sugita-Konishi S."/>
            <person name="Sato K."/>
            <person name="Mori E."/>
            <person name="Abe Y."/>
            <person name="Kisaki G."/>
            <person name="Hamano K."/>
            <person name="Suezawa K."/>
            <person name="Otani M."/>
            <person name="Fukuda T."/>
            <person name="Manabe T."/>
            <person name="Gomi K."/>
            <person name="Tabuchi M."/>
            <person name="Akimitsu K."/>
            <person name="Kataoka I."/>
        </authorList>
    </citation>
    <scope>NUCLEOTIDE SEQUENCE [LARGE SCALE GENOMIC DNA]</scope>
    <source>
        <strain evidence="13">cv. Fuchu</strain>
    </source>
</reference>
<dbReference type="PANTHER" id="PTHR48061:SF2">
    <property type="entry name" value="RECEPTOR LIKE PROTEIN 30-LIKE"/>
    <property type="match status" value="1"/>
</dbReference>
<keyword evidence="2" id="KW-0433">Leucine-rich repeat</keyword>
<evidence type="ECO:0000256" key="5">
    <source>
        <dbReference type="ARBA" id="ARBA00022737"/>
    </source>
</evidence>
<keyword evidence="13" id="KW-1185">Reference proteome</keyword>
<feature type="chain" id="PRO_5029776399" description="Leucine-rich repeat-containing N-terminal plant-type domain-containing protein" evidence="9">
    <location>
        <begin position="21"/>
        <end position="828"/>
    </location>
</feature>
<keyword evidence="8" id="KW-0325">Glycoprotein</keyword>
<evidence type="ECO:0008006" key="14">
    <source>
        <dbReference type="Google" id="ProtNLM"/>
    </source>
</evidence>
<evidence type="ECO:0000256" key="3">
    <source>
        <dbReference type="ARBA" id="ARBA00022692"/>
    </source>
</evidence>
<dbReference type="Gene3D" id="3.80.10.10">
    <property type="entry name" value="Ribonuclease Inhibitor"/>
    <property type="match status" value="4"/>
</dbReference>
<feature type="signal peptide" evidence="9">
    <location>
        <begin position="1"/>
        <end position="20"/>
    </location>
</feature>
<proteinExistence type="predicted"/>
<feature type="domain" description="Leucine-rich repeat-containing N-terminal plant-type" evidence="10">
    <location>
        <begin position="32"/>
        <end position="73"/>
    </location>
</feature>
<keyword evidence="6" id="KW-1133">Transmembrane helix</keyword>
<keyword evidence="5" id="KW-0677">Repeat</keyword>
<accession>A0A7J0FAQ4</accession>
<keyword evidence="7" id="KW-0472">Membrane</keyword>
<dbReference type="SUPFAM" id="SSF52058">
    <property type="entry name" value="L domain-like"/>
    <property type="match status" value="1"/>
</dbReference>
<dbReference type="PANTHER" id="PTHR48061">
    <property type="entry name" value="LEUCINE-RICH REPEAT RECEPTOR PROTEIN KINASE EMS1-LIKE-RELATED"/>
    <property type="match status" value="1"/>
</dbReference>
<evidence type="ECO:0000256" key="8">
    <source>
        <dbReference type="ARBA" id="ARBA00023180"/>
    </source>
</evidence>
<feature type="domain" description="Disease resistance R13L4/SHOC-2-like LRR" evidence="11">
    <location>
        <begin position="100"/>
        <end position="293"/>
    </location>
</feature>
<evidence type="ECO:0000259" key="10">
    <source>
        <dbReference type="Pfam" id="PF08263"/>
    </source>
</evidence>
<dbReference type="InterPro" id="IPR032675">
    <property type="entry name" value="LRR_dom_sf"/>
</dbReference>
<evidence type="ECO:0000256" key="9">
    <source>
        <dbReference type="SAM" id="SignalP"/>
    </source>
</evidence>
<keyword evidence="4 9" id="KW-0732">Signal</keyword>
<dbReference type="Pfam" id="PF08263">
    <property type="entry name" value="LRRNT_2"/>
    <property type="match status" value="1"/>
</dbReference>
<dbReference type="Pfam" id="PF23598">
    <property type="entry name" value="LRR_14"/>
    <property type="match status" value="1"/>
</dbReference>
<evidence type="ECO:0000256" key="6">
    <source>
        <dbReference type="ARBA" id="ARBA00022989"/>
    </source>
</evidence>
<dbReference type="OrthoDB" id="1394818at2759"/>
<dbReference type="EMBL" id="BJWL01000011">
    <property type="protein sequence ID" value="GFY95782.1"/>
    <property type="molecule type" value="Genomic_DNA"/>
</dbReference>
<dbReference type="InterPro" id="IPR001611">
    <property type="entry name" value="Leu-rich_rpt"/>
</dbReference>
<comment type="subcellular location">
    <subcellularLocation>
        <location evidence="1">Membrane</location>
        <topology evidence="1">Single-pass type I membrane protein</topology>
    </subcellularLocation>
</comment>
<dbReference type="InterPro" id="IPR055414">
    <property type="entry name" value="LRR_R13L4/SHOC2-like"/>
</dbReference>
<dbReference type="Pfam" id="PF13855">
    <property type="entry name" value="LRR_8"/>
    <property type="match status" value="1"/>
</dbReference>
<organism evidence="12 13">
    <name type="scientific">Actinidia rufa</name>
    <dbReference type="NCBI Taxonomy" id="165716"/>
    <lineage>
        <taxon>Eukaryota</taxon>
        <taxon>Viridiplantae</taxon>
        <taxon>Streptophyta</taxon>
        <taxon>Embryophyta</taxon>
        <taxon>Tracheophyta</taxon>
        <taxon>Spermatophyta</taxon>
        <taxon>Magnoliopsida</taxon>
        <taxon>eudicotyledons</taxon>
        <taxon>Gunneridae</taxon>
        <taxon>Pentapetalae</taxon>
        <taxon>asterids</taxon>
        <taxon>Ericales</taxon>
        <taxon>Actinidiaceae</taxon>
        <taxon>Actinidia</taxon>
    </lineage>
</organism>
<gene>
    <name evidence="12" type="ORF">Acr_11g0000880</name>
</gene>
<evidence type="ECO:0000256" key="2">
    <source>
        <dbReference type="ARBA" id="ARBA00022614"/>
    </source>
</evidence>
<evidence type="ECO:0000259" key="11">
    <source>
        <dbReference type="Pfam" id="PF23598"/>
    </source>
</evidence>
<dbReference type="AlphaFoldDB" id="A0A7J0FAQ4"/>
<keyword evidence="3" id="KW-0812">Transmembrane</keyword>
<dbReference type="InterPro" id="IPR013210">
    <property type="entry name" value="LRR_N_plant-typ"/>
</dbReference>
<protein>
    <recommendedName>
        <fullName evidence="14">Leucine-rich repeat-containing N-terminal plant-type domain-containing protein</fullName>
    </recommendedName>
</protein>
<comment type="caution">
    <text evidence="12">The sequence shown here is derived from an EMBL/GenBank/DDBJ whole genome shotgun (WGS) entry which is preliminary data.</text>
</comment>
<evidence type="ECO:0000256" key="4">
    <source>
        <dbReference type="ARBA" id="ARBA00022729"/>
    </source>
</evidence>
<dbReference type="SUPFAM" id="SSF52047">
    <property type="entry name" value="RNI-like"/>
    <property type="match status" value="1"/>
</dbReference>
<dbReference type="Pfam" id="PF00560">
    <property type="entry name" value="LRR_1"/>
    <property type="match status" value="6"/>
</dbReference>
<evidence type="ECO:0000313" key="13">
    <source>
        <dbReference type="Proteomes" id="UP000585474"/>
    </source>
</evidence>
<evidence type="ECO:0000256" key="7">
    <source>
        <dbReference type="ARBA" id="ARBA00023136"/>
    </source>
</evidence>
<name>A0A7J0FAQ4_9ERIC</name>
<dbReference type="Proteomes" id="UP000585474">
    <property type="component" value="Unassembled WGS sequence"/>
</dbReference>
<dbReference type="InterPro" id="IPR046956">
    <property type="entry name" value="RLP23-like"/>
</dbReference>
<evidence type="ECO:0000313" key="12">
    <source>
        <dbReference type="EMBL" id="GFY95782.1"/>
    </source>
</evidence>